<dbReference type="Proteomes" id="UP000291343">
    <property type="component" value="Unassembled WGS sequence"/>
</dbReference>
<protein>
    <submittedName>
        <fullName evidence="2">Uncharacterized protein</fullName>
    </submittedName>
</protein>
<feature type="chain" id="PRO_5019744598" evidence="1">
    <location>
        <begin position="30"/>
        <end position="926"/>
    </location>
</feature>
<dbReference type="InParanoid" id="A0A482X599"/>
<comment type="caution">
    <text evidence="2">The sequence shown here is derived from an EMBL/GenBank/DDBJ whole genome shotgun (WGS) entry which is preliminary data.</text>
</comment>
<keyword evidence="1" id="KW-0732">Signal</keyword>
<gene>
    <name evidence="2" type="ORF">LSTR_LSTR009271</name>
</gene>
<sequence>MMFGGLRCPITVSSFIIILGAAGCEKTNGDRDYKSEHMIRIFNRTSRSYQVVDGEGRSSVDHSEYFVYVTKEAWSCHPEGDTSKGFMRTVSEMVGFREIFEIKYYDGIEVTNTYNYEGKTSAKVREIRYSKPEAPTKALRYDGSLVFPNSDDNNKLDYSIAGCFREEGINPLPFEFRPACAVKEEFKRIATKSEEEFIRVSQITKQDLAKFFVPILEEVWNCKTIEVVHEMVGRRPIRRIDSYEGVNNIISIKNNEDKLTVRFREVKYLDPITKEMLRYRGTVRLVQPRIPKPPPTEHGVHYKLNPNRLYRALISPKGYDLRIGSRWEAKIGNVTDTVECELDENYDYAKSYGTKFRIRVKLVNETFNTITYKTEYVKSFKKSEYYDYVDKEFRICHTRFWKLQFLRVVNIIDILVPVHEIEFYNGVRIFENILTPDKKSVRIEETKFLDPDNLEVVKFEGTVNIKGAPTISGKLTSGIEIIPSDADIFWRVGHFSAEKTTVRELKFNDPPIIPDLKVDEGKPIRFGLTYERDSDYYHADRTVVCERCKSNFNLNDPETRSMVNFVKQGGMAQWVDEREMTFAQSKKYFKTIRYEEWTCKNPSQLELLGDVNSNNWCERCKSNFNLNDPETRSMVNFVKQGGMAQWVDEREMTFAQSKKYFKTIRYEEWTCKNPSQDLVFTRLFLEYYYEKKNLNAGDPSIGTIVSTGVTIPVNAHVVFDETQKYIVEFDDIMYFWREKRNGRDGIFRKRYEGELALDETVAAVEKFSGTEKFENENERLTSISATHSCNQINSGTGKDRRSFLRVVNQFSIKPYQCDVVGKLYHRDGVKVMTGEYTHGTAGCVEIAEVKFIDPRDYSVLKFDGKIQLFKDGIAVPKEITALRADRVSYLPLPDSDKLMKTILKDKGLTIEVGSPHEEILNINHVK</sequence>
<dbReference type="AlphaFoldDB" id="A0A482X599"/>
<organism evidence="2 3">
    <name type="scientific">Laodelphax striatellus</name>
    <name type="common">Small brown planthopper</name>
    <name type="synonym">Delphax striatella</name>
    <dbReference type="NCBI Taxonomy" id="195883"/>
    <lineage>
        <taxon>Eukaryota</taxon>
        <taxon>Metazoa</taxon>
        <taxon>Ecdysozoa</taxon>
        <taxon>Arthropoda</taxon>
        <taxon>Hexapoda</taxon>
        <taxon>Insecta</taxon>
        <taxon>Pterygota</taxon>
        <taxon>Neoptera</taxon>
        <taxon>Paraneoptera</taxon>
        <taxon>Hemiptera</taxon>
        <taxon>Auchenorrhyncha</taxon>
        <taxon>Fulgoroidea</taxon>
        <taxon>Delphacidae</taxon>
        <taxon>Criomorphinae</taxon>
        <taxon>Laodelphax</taxon>
    </lineage>
</organism>
<evidence type="ECO:0000313" key="2">
    <source>
        <dbReference type="EMBL" id="RZF40786.1"/>
    </source>
</evidence>
<reference evidence="2 3" key="1">
    <citation type="journal article" date="2017" name="Gigascience">
        <title>Genome sequence of the small brown planthopper, Laodelphax striatellus.</title>
        <authorList>
            <person name="Zhu J."/>
            <person name="Jiang F."/>
            <person name="Wang X."/>
            <person name="Yang P."/>
            <person name="Bao Y."/>
            <person name="Zhao W."/>
            <person name="Wang W."/>
            <person name="Lu H."/>
            <person name="Wang Q."/>
            <person name="Cui N."/>
            <person name="Li J."/>
            <person name="Chen X."/>
            <person name="Luo L."/>
            <person name="Yu J."/>
            <person name="Kang L."/>
            <person name="Cui F."/>
        </authorList>
    </citation>
    <scope>NUCLEOTIDE SEQUENCE [LARGE SCALE GENOMIC DNA]</scope>
    <source>
        <strain evidence="2">Lst14</strain>
    </source>
</reference>
<feature type="signal peptide" evidence="1">
    <location>
        <begin position="1"/>
        <end position="29"/>
    </location>
</feature>
<dbReference type="EMBL" id="QKKF02017624">
    <property type="protein sequence ID" value="RZF40786.1"/>
    <property type="molecule type" value="Genomic_DNA"/>
</dbReference>
<evidence type="ECO:0000256" key="1">
    <source>
        <dbReference type="SAM" id="SignalP"/>
    </source>
</evidence>
<proteinExistence type="predicted"/>
<evidence type="ECO:0000313" key="3">
    <source>
        <dbReference type="Proteomes" id="UP000291343"/>
    </source>
</evidence>
<dbReference type="PROSITE" id="PS51257">
    <property type="entry name" value="PROKAR_LIPOPROTEIN"/>
    <property type="match status" value="1"/>
</dbReference>
<keyword evidence="3" id="KW-1185">Reference proteome</keyword>
<accession>A0A482X599</accession>
<name>A0A482X599_LAOST</name>